<dbReference type="PROSITE" id="PS51671">
    <property type="entry name" value="ACT"/>
    <property type="match status" value="1"/>
</dbReference>
<dbReference type="HAMAP" id="MF_00707">
    <property type="entry name" value="UPF0735"/>
    <property type="match status" value="1"/>
</dbReference>
<evidence type="ECO:0000313" key="3">
    <source>
        <dbReference type="EMBL" id="BCI60684.1"/>
    </source>
</evidence>
<dbReference type="InterPro" id="IPR045865">
    <property type="entry name" value="ACT-like_dom_sf"/>
</dbReference>
<evidence type="ECO:0000313" key="4">
    <source>
        <dbReference type="Proteomes" id="UP000593890"/>
    </source>
</evidence>
<dbReference type="NCBIfam" id="NF003361">
    <property type="entry name" value="PRK04435.1"/>
    <property type="match status" value="1"/>
</dbReference>
<name>A0A7I8D7S2_9FIRM</name>
<comment type="similarity">
    <text evidence="1">Belongs to the UPF0735 family.</text>
</comment>
<proteinExistence type="inferred from homology"/>
<dbReference type="PIRSF" id="PIRSF025624">
    <property type="entry name" value="ACT_PheB"/>
    <property type="match status" value="1"/>
</dbReference>
<protein>
    <recommendedName>
        <fullName evidence="1">UPF0735 ACT domain-containing protein C12CBH8_13230</fullName>
    </recommendedName>
</protein>
<dbReference type="AlphaFoldDB" id="A0A7I8D7S2"/>
<dbReference type="RefSeq" id="WP_090267188.1">
    <property type="nucleotide sequence ID" value="NZ_AP023321.1"/>
</dbReference>
<dbReference type="KEGG" id="sman:C12CBH8_13230"/>
<accession>A0A7I8D7S2</accession>
<keyword evidence="4" id="KW-1185">Reference proteome</keyword>
<sequence>MPELARFYVVEASALPEVFLRVAEAKEYLNNGQAQSSAEASRMAGISRSAFYKYKDAFFPYNDRTNSCIITMHMILRDRPGVLSQVIASLYQSGVNILTINQNIPVMGAAPVSISVRTDQGDFKLEDLLGALKEIDGVQSIENVSGA</sequence>
<feature type="domain" description="ACT" evidence="2">
    <location>
        <begin position="71"/>
        <end position="146"/>
    </location>
</feature>
<reference evidence="4" key="1">
    <citation type="submission" date="2020-07" db="EMBL/GenBank/DDBJ databases">
        <title>Complete genome sequencing of Clostridia bacterium strain 12CBH8.</title>
        <authorList>
            <person name="Sakamoto M."/>
            <person name="Murakami T."/>
            <person name="Mori H."/>
        </authorList>
    </citation>
    <scope>NUCLEOTIDE SEQUENCE [LARGE SCALE GENOMIC DNA]</scope>
    <source>
        <strain evidence="4">12CBH8</strain>
    </source>
</reference>
<dbReference type="InterPro" id="IPR008310">
    <property type="entry name" value="UPF0735_ACT_dom-cont"/>
</dbReference>
<gene>
    <name evidence="3" type="ORF">C12CBH8_13230</name>
</gene>
<dbReference type="Gene3D" id="3.30.70.260">
    <property type="match status" value="1"/>
</dbReference>
<evidence type="ECO:0000259" key="2">
    <source>
        <dbReference type="PROSITE" id="PS51671"/>
    </source>
</evidence>
<dbReference type="InterPro" id="IPR002912">
    <property type="entry name" value="ACT_dom"/>
</dbReference>
<dbReference type="SUPFAM" id="SSF55021">
    <property type="entry name" value="ACT-like"/>
    <property type="match status" value="1"/>
</dbReference>
<dbReference type="Proteomes" id="UP000593890">
    <property type="component" value="Chromosome"/>
</dbReference>
<dbReference type="EMBL" id="AP023321">
    <property type="protein sequence ID" value="BCI60684.1"/>
    <property type="molecule type" value="Genomic_DNA"/>
</dbReference>
<organism evidence="3 4">
    <name type="scientific">Solibaculum mannosilyticum</name>
    <dbReference type="NCBI Taxonomy" id="2780922"/>
    <lineage>
        <taxon>Bacteria</taxon>
        <taxon>Bacillati</taxon>
        <taxon>Bacillota</taxon>
        <taxon>Clostridia</taxon>
        <taxon>Eubacteriales</taxon>
        <taxon>Oscillospiraceae</taxon>
        <taxon>Solibaculum</taxon>
    </lineage>
</organism>
<evidence type="ECO:0000256" key="1">
    <source>
        <dbReference type="HAMAP-Rule" id="MF_00707"/>
    </source>
</evidence>